<dbReference type="InterPro" id="IPR000515">
    <property type="entry name" value="MetI-like"/>
</dbReference>
<evidence type="ECO:0000256" key="5">
    <source>
        <dbReference type="RuleBase" id="RU363032"/>
    </source>
</evidence>
<dbReference type="Proteomes" id="UP000565262">
    <property type="component" value="Unassembled WGS sequence"/>
</dbReference>
<feature type="domain" description="ABC transmembrane type-1" evidence="6">
    <location>
        <begin position="149"/>
        <end position="345"/>
    </location>
</feature>
<evidence type="ECO:0000313" key="8">
    <source>
        <dbReference type="Proteomes" id="UP000565262"/>
    </source>
</evidence>
<protein>
    <submittedName>
        <fullName evidence="7">ABC transporter permease</fullName>
    </submittedName>
</protein>
<evidence type="ECO:0000313" key="7">
    <source>
        <dbReference type="EMBL" id="MBB1485073.1"/>
    </source>
</evidence>
<dbReference type="PROSITE" id="PS50928">
    <property type="entry name" value="ABC_TM1"/>
    <property type="match status" value="1"/>
</dbReference>
<keyword evidence="8" id="KW-1185">Reference proteome</keyword>
<keyword evidence="2 5" id="KW-0812">Transmembrane</keyword>
<comment type="subcellular location">
    <subcellularLocation>
        <location evidence="1 5">Cell membrane</location>
        <topology evidence="1 5">Multi-pass membrane protein</topology>
    </subcellularLocation>
</comment>
<keyword evidence="4 5" id="KW-0472">Membrane</keyword>
<gene>
    <name evidence="7" type="ORF">H4O21_00380</name>
</gene>
<evidence type="ECO:0000256" key="4">
    <source>
        <dbReference type="ARBA" id="ARBA00023136"/>
    </source>
</evidence>
<dbReference type="AlphaFoldDB" id="A0A839IIC2"/>
<dbReference type="SUPFAM" id="SSF161098">
    <property type="entry name" value="MetI-like"/>
    <property type="match status" value="1"/>
</dbReference>
<comment type="caution">
    <text evidence="7">The sequence shown here is derived from an EMBL/GenBank/DDBJ whole genome shotgun (WGS) entry which is preliminary data.</text>
</comment>
<dbReference type="Pfam" id="PF00528">
    <property type="entry name" value="BPD_transp_1"/>
    <property type="match status" value="1"/>
</dbReference>
<sequence>MWWKFRKHKMAMTGLIILALMLVSSLLAEFLSPYDPLKRNSRYAEGAPMGIHFFDEAGDFHLRPFVYARSLKRDPVTLKRSAVVDTSKRWPIHFFVKGQKYTMLGLIESDIHLFGVVNEKGKASKKAFIHLLGTDELGRDMFSRILHSSRVSLSVGFIGVSVAFVLGMLLGGAAGYLGGWVDEAIMRMVEFIRAVPTLPLWLALAAALPREWSALQVYIAITFLLAIIGWTHLARRVRGRLLSLREEDFVMAARLAGCSHSRIIARHMLPSFMSYLIVDLTISFPYIIMAETSLSFLGLGLREPIISWGVLLNSAQNIQTLAQMPWLLLPGAVVVIAVLAFNFVGDGLRDAADPYTR</sequence>
<keyword evidence="3 5" id="KW-1133">Transmembrane helix</keyword>
<dbReference type="Gene3D" id="1.10.3720.10">
    <property type="entry name" value="MetI-like"/>
    <property type="match status" value="1"/>
</dbReference>
<evidence type="ECO:0000259" key="6">
    <source>
        <dbReference type="PROSITE" id="PS50928"/>
    </source>
</evidence>
<dbReference type="GO" id="GO:0005886">
    <property type="term" value="C:plasma membrane"/>
    <property type="evidence" value="ECO:0007669"/>
    <property type="project" value="UniProtKB-SubCell"/>
</dbReference>
<feature type="transmembrane region" description="Helical" evidence="5">
    <location>
        <begin position="153"/>
        <end position="179"/>
    </location>
</feature>
<proteinExistence type="inferred from homology"/>
<organism evidence="7 8">
    <name type="scientific">Oceanospirillum sediminis</name>
    <dbReference type="NCBI Taxonomy" id="2760088"/>
    <lineage>
        <taxon>Bacteria</taxon>
        <taxon>Pseudomonadati</taxon>
        <taxon>Pseudomonadota</taxon>
        <taxon>Gammaproteobacteria</taxon>
        <taxon>Oceanospirillales</taxon>
        <taxon>Oceanospirillaceae</taxon>
        <taxon>Oceanospirillum</taxon>
    </lineage>
</organism>
<feature type="transmembrane region" description="Helical" evidence="5">
    <location>
        <begin position="269"/>
        <end position="288"/>
    </location>
</feature>
<evidence type="ECO:0000256" key="3">
    <source>
        <dbReference type="ARBA" id="ARBA00022989"/>
    </source>
</evidence>
<evidence type="ECO:0000256" key="1">
    <source>
        <dbReference type="ARBA" id="ARBA00004651"/>
    </source>
</evidence>
<name>A0A839IIC2_9GAMM</name>
<reference evidence="7 8" key="1">
    <citation type="submission" date="2020-08" db="EMBL/GenBank/DDBJ databases">
        <title>Oceanospirillum sp. nov. isolated from marine sediment.</title>
        <authorList>
            <person name="Ji X."/>
        </authorList>
    </citation>
    <scope>NUCLEOTIDE SEQUENCE [LARGE SCALE GENOMIC DNA]</scope>
    <source>
        <strain evidence="7 8">D5</strain>
    </source>
</reference>
<dbReference type="CDD" id="cd06261">
    <property type="entry name" value="TM_PBP2"/>
    <property type="match status" value="1"/>
</dbReference>
<comment type="similarity">
    <text evidence="5">Belongs to the binding-protein-dependent transport system permease family.</text>
</comment>
<keyword evidence="5" id="KW-0813">Transport</keyword>
<feature type="transmembrane region" description="Helical" evidence="5">
    <location>
        <begin position="215"/>
        <end position="233"/>
    </location>
</feature>
<dbReference type="InterPro" id="IPR035906">
    <property type="entry name" value="MetI-like_sf"/>
</dbReference>
<dbReference type="PANTHER" id="PTHR43839">
    <property type="entry name" value="OPPC IN A BINDING PROTEIN-DEPENDENT TRANSPORT SYSTEM"/>
    <property type="match status" value="1"/>
</dbReference>
<feature type="transmembrane region" description="Helical" evidence="5">
    <location>
        <begin position="326"/>
        <end position="345"/>
    </location>
</feature>
<dbReference type="EMBL" id="JACJFM010000001">
    <property type="protein sequence ID" value="MBB1485073.1"/>
    <property type="molecule type" value="Genomic_DNA"/>
</dbReference>
<dbReference type="GO" id="GO:0055085">
    <property type="term" value="P:transmembrane transport"/>
    <property type="evidence" value="ECO:0007669"/>
    <property type="project" value="InterPro"/>
</dbReference>
<dbReference type="Pfam" id="PF12911">
    <property type="entry name" value="OppC_N"/>
    <property type="match status" value="1"/>
</dbReference>
<accession>A0A839IIC2</accession>
<dbReference type="InterPro" id="IPR025966">
    <property type="entry name" value="OppC_N"/>
</dbReference>
<evidence type="ECO:0000256" key="2">
    <source>
        <dbReference type="ARBA" id="ARBA00022692"/>
    </source>
</evidence>
<dbReference type="PANTHER" id="PTHR43839:SF3">
    <property type="entry name" value="OLIGOPEPTIDE ABC TRANSPORTER, PERMEASE PROTEIN"/>
    <property type="match status" value="1"/>
</dbReference>